<keyword evidence="2" id="KW-0378">Hydrolase</keyword>
<feature type="domain" description="SAC" evidence="5">
    <location>
        <begin position="144"/>
        <end position="509"/>
    </location>
</feature>
<dbReference type="Pfam" id="PF02383">
    <property type="entry name" value="Syja_N"/>
    <property type="match status" value="1"/>
</dbReference>
<dbReference type="OrthoDB" id="405996at2759"/>
<organism evidence="6 7">
    <name type="scientific">Cimex lectularius</name>
    <name type="common">Bed bug</name>
    <name type="synonym">Acanthia lectularia</name>
    <dbReference type="NCBI Taxonomy" id="79782"/>
    <lineage>
        <taxon>Eukaryota</taxon>
        <taxon>Metazoa</taxon>
        <taxon>Ecdysozoa</taxon>
        <taxon>Arthropoda</taxon>
        <taxon>Hexapoda</taxon>
        <taxon>Insecta</taxon>
        <taxon>Pterygota</taxon>
        <taxon>Neoptera</taxon>
        <taxon>Paraneoptera</taxon>
        <taxon>Hemiptera</taxon>
        <taxon>Heteroptera</taxon>
        <taxon>Panheteroptera</taxon>
        <taxon>Cimicomorpha</taxon>
        <taxon>Cimicidae</taxon>
        <taxon>Cimex</taxon>
    </lineage>
</organism>
<dbReference type="PANTHER" id="PTHR45738:SF5">
    <property type="entry name" value="POLYPHOSPHOINOSITIDE PHOSPHATASE"/>
    <property type="match status" value="1"/>
</dbReference>
<sequence>MVRKIVLRPVISTLQRMAVFDVKDKLTIVGSNNNETLFRILHINRMVPKDLEIIDDGVEYTRDEIDTFLRGIGRSNVKKVSAFGIVGFVKFMESYYLILVTKRRRVAAIGLHYIYKIEDTEMIYIANEAIRVTHRDEARYLKMFQSIDLRSNFYFSYSYDITHTLQVNMAIPRAIKDDLESHSRNDHVLNFRSKRNEYFEYEIKGKPNRKFVWNNYLLSQVEGHLNSNWILPIMHGFVSQSIVSIFGRSVFVTLIARRSNKYAGTRFLKRGANLDGDVANEVETEQIVEDMGVSSWNICPRISSFVQMRGSIPGHWSQDIKLVPKPSIYYDLTDPFVETPGKHFKMLHERYGSPIVVLNLVKQREKKKHESTLSEQFRSDILYLNQFLPPEHEIQYVPFDMARKNKGIKANVLGSLEKIAENAISKTGMYIYNPLGEKFQTGIIRVNCVDCLDRTNTAQFALGKYALACQLKSLGFLSNEELNFDCDCTRMLEVLYEDHGDTLALQYGGSQLVHRIKTYRKTAPWTSQGNDIMQTLSRYVSNTFSDAEKQHAMNVFLGLFIPSENSTPIWELTTDYYLHNPSTMRVNIRKETRLPLTQWWGEEVHSLAKNCRDRDVQYFRKVDKNSKVDAYSDFHRPNEYIPFSDLFIFTMTHTLRDFAPQYITDFSPFTVRRGPGRRREETKGTRNPSLSGHCSTNSNTSSDSSCQESEDEEPKIESKQQSSPAKQSLQLYEVPPPPPLVSIKMPSAQDTLLYKSYVVMQRKATYMKDNYSQLANVFNPVTKFNFESSFEVSVPKVSTESRTFYENYVNKCYDTLDKCLTSKQIEEYIRYTKNEFIGLKSMWEY</sequence>
<reference evidence="6" key="1">
    <citation type="submission" date="2022-01" db="UniProtKB">
        <authorList>
            <consortium name="EnsemblMetazoa"/>
        </authorList>
    </citation>
    <scope>IDENTIFICATION</scope>
</reference>
<dbReference type="EnsemblMetazoa" id="XM_014406488.2">
    <property type="protein sequence ID" value="XP_014261974.1"/>
    <property type="gene ID" value="LOC106674046"/>
</dbReference>
<dbReference type="PANTHER" id="PTHR45738">
    <property type="entry name" value="POLYPHOSPHOINOSITIDE PHOSPHATASE"/>
    <property type="match status" value="1"/>
</dbReference>
<evidence type="ECO:0000256" key="2">
    <source>
        <dbReference type="ARBA" id="ARBA00022801"/>
    </source>
</evidence>
<accession>A0A8I6SCU7</accession>
<keyword evidence="3" id="KW-0472">Membrane</keyword>
<dbReference type="PROSITE" id="PS50275">
    <property type="entry name" value="SAC"/>
    <property type="match status" value="1"/>
</dbReference>
<dbReference type="GeneID" id="106674046"/>
<dbReference type="CTD" id="9896"/>
<protein>
    <recommendedName>
        <fullName evidence="5">SAC domain-containing protein</fullName>
    </recommendedName>
</protein>
<evidence type="ECO:0000313" key="7">
    <source>
        <dbReference type="Proteomes" id="UP000494040"/>
    </source>
</evidence>
<dbReference type="RefSeq" id="XP_014261974.1">
    <property type="nucleotide sequence ID" value="XM_014406488.2"/>
</dbReference>
<evidence type="ECO:0000313" key="6">
    <source>
        <dbReference type="EnsemblMetazoa" id="XP_014261974.1"/>
    </source>
</evidence>
<feature type="region of interest" description="Disordered" evidence="4">
    <location>
        <begin position="669"/>
        <end position="731"/>
    </location>
</feature>
<proteinExistence type="predicted"/>
<dbReference type="KEGG" id="clec:106674046"/>
<evidence type="ECO:0000256" key="3">
    <source>
        <dbReference type="ARBA" id="ARBA00023136"/>
    </source>
</evidence>
<dbReference type="Proteomes" id="UP000494040">
    <property type="component" value="Unassembled WGS sequence"/>
</dbReference>
<evidence type="ECO:0000256" key="1">
    <source>
        <dbReference type="ARBA" id="ARBA00004308"/>
    </source>
</evidence>
<evidence type="ECO:0000256" key="4">
    <source>
        <dbReference type="SAM" id="MobiDB-lite"/>
    </source>
</evidence>
<dbReference type="GO" id="GO:0012505">
    <property type="term" value="C:endomembrane system"/>
    <property type="evidence" value="ECO:0007669"/>
    <property type="project" value="UniProtKB-SubCell"/>
</dbReference>
<dbReference type="InterPro" id="IPR002013">
    <property type="entry name" value="SAC_dom"/>
</dbReference>
<dbReference type="AlphaFoldDB" id="A0A8I6SCU7"/>
<dbReference type="GO" id="GO:0043813">
    <property type="term" value="F:phosphatidylinositol-3,5-bisphosphate 5-phosphatase activity"/>
    <property type="evidence" value="ECO:0007669"/>
    <property type="project" value="InterPro"/>
</dbReference>
<name>A0A8I6SCU7_CIMLE</name>
<dbReference type="OMA" id="KRKCCAH"/>
<feature type="compositionally biased region" description="Polar residues" evidence="4">
    <location>
        <begin position="719"/>
        <end position="730"/>
    </location>
</feature>
<evidence type="ECO:0000259" key="5">
    <source>
        <dbReference type="PROSITE" id="PS50275"/>
    </source>
</evidence>
<keyword evidence="7" id="KW-1185">Reference proteome</keyword>
<dbReference type="GO" id="GO:0046856">
    <property type="term" value="P:phosphatidylinositol dephosphorylation"/>
    <property type="evidence" value="ECO:0007669"/>
    <property type="project" value="InterPro"/>
</dbReference>
<feature type="compositionally biased region" description="Low complexity" evidence="4">
    <location>
        <begin position="694"/>
        <end position="707"/>
    </location>
</feature>
<comment type="subcellular location">
    <subcellularLocation>
        <location evidence="1">Endomembrane system</location>
    </subcellularLocation>
</comment>
<dbReference type="InterPro" id="IPR043573">
    <property type="entry name" value="Fig4-like"/>
</dbReference>